<evidence type="ECO:0000313" key="6">
    <source>
        <dbReference type="Proteomes" id="UP001301140"/>
    </source>
</evidence>
<evidence type="ECO:0000256" key="3">
    <source>
        <dbReference type="ARBA" id="ARBA00023163"/>
    </source>
</evidence>
<feature type="domain" description="HTH gntR-type" evidence="4">
    <location>
        <begin position="17"/>
        <end position="84"/>
    </location>
</feature>
<dbReference type="InterPro" id="IPR036390">
    <property type="entry name" value="WH_DNA-bd_sf"/>
</dbReference>
<evidence type="ECO:0000256" key="2">
    <source>
        <dbReference type="ARBA" id="ARBA00023125"/>
    </source>
</evidence>
<dbReference type="Pfam" id="PF07729">
    <property type="entry name" value="FCD"/>
    <property type="match status" value="1"/>
</dbReference>
<keyword evidence="2" id="KW-0238">DNA-binding</keyword>
<dbReference type="EMBL" id="JARGEQ010000102">
    <property type="protein sequence ID" value="MDF1586972.1"/>
    <property type="molecule type" value="Genomic_DNA"/>
</dbReference>
<protein>
    <submittedName>
        <fullName evidence="5">GntR family transcriptional regulator</fullName>
    </submittedName>
</protein>
<keyword evidence="3" id="KW-0804">Transcription</keyword>
<dbReference type="SUPFAM" id="SSF48008">
    <property type="entry name" value="GntR ligand-binding domain-like"/>
    <property type="match status" value="1"/>
</dbReference>
<dbReference type="InterPro" id="IPR008920">
    <property type="entry name" value="TF_FadR/GntR_C"/>
</dbReference>
<dbReference type="SUPFAM" id="SSF46785">
    <property type="entry name" value="Winged helix' DNA-binding domain"/>
    <property type="match status" value="1"/>
</dbReference>
<evidence type="ECO:0000256" key="1">
    <source>
        <dbReference type="ARBA" id="ARBA00023015"/>
    </source>
</evidence>
<dbReference type="RefSeq" id="WP_327789421.1">
    <property type="nucleotide sequence ID" value="NZ_JARGEQ010000102.1"/>
</dbReference>
<dbReference type="SMART" id="SM00345">
    <property type="entry name" value="HTH_GNTR"/>
    <property type="match status" value="1"/>
</dbReference>
<dbReference type="GO" id="GO:0003677">
    <property type="term" value="F:DNA binding"/>
    <property type="evidence" value="ECO:0007669"/>
    <property type="project" value="UniProtKB-KW"/>
</dbReference>
<dbReference type="InterPro" id="IPR011711">
    <property type="entry name" value="GntR_C"/>
</dbReference>
<dbReference type="Proteomes" id="UP001301140">
    <property type="component" value="Unassembled WGS sequence"/>
</dbReference>
<dbReference type="AlphaFoldDB" id="A0AAP4D5L1"/>
<dbReference type="InterPro" id="IPR036388">
    <property type="entry name" value="WH-like_DNA-bd_sf"/>
</dbReference>
<accession>A0AAP4D5L1</accession>
<gene>
    <name evidence="5" type="ORF">PZ740_11345</name>
</gene>
<dbReference type="PANTHER" id="PTHR43537">
    <property type="entry name" value="TRANSCRIPTIONAL REGULATOR, GNTR FAMILY"/>
    <property type="match status" value="1"/>
</dbReference>
<dbReference type="PANTHER" id="PTHR43537:SF39">
    <property type="entry name" value="HTH-TYPE TRANSCRIPTIONAL REGULATOR MCBR"/>
    <property type="match status" value="1"/>
</dbReference>
<organism evidence="5 6">
    <name type="scientific">Marinimicrococcus flavescens</name>
    <dbReference type="NCBI Taxonomy" id="3031815"/>
    <lineage>
        <taxon>Bacteria</taxon>
        <taxon>Pseudomonadati</taxon>
        <taxon>Pseudomonadota</taxon>
        <taxon>Alphaproteobacteria</taxon>
        <taxon>Geminicoccales</taxon>
        <taxon>Geminicoccaceae</taxon>
        <taxon>Marinimicrococcus</taxon>
    </lineage>
</organism>
<dbReference type="GO" id="GO:0003700">
    <property type="term" value="F:DNA-binding transcription factor activity"/>
    <property type="evidence" value="ECO:0007669"/>
    <property type="project" value="InterPro"/>
</dbReference>
<dbReference type="SMART" id="SM00895">
    <property type="entry name" value="FCD"/>
    <property type="match status" value="1"/>
</dbReference>
<comment type="caution">
    <text evidence="5">The sequence shown here is derived from an EMBL/GenBank/DDBJ whole genome shotgun (WGS) entry which is preliminary data.</text>
</comment>
<dbReference type="Gene3D" id="1.10.10.10">
    <property type="entry name" value="Winged helix-like DNA-binding domain superfamily/Winged helix DNA-binding domain"/>
    <property type="match status" value="1"/>
</dbReference>
<keyword evidence="6" id="KW-1185">Reference proteome</keyword>
<sequence>MHAVDTAGGGLRQVETATLQDQVYGELRRAIMAGVYRPGETLSTGTLAAAVGTSLMPVREALRRLAAEQAVEILPKRGVRIPLVDRARYRELGRVRMMLEGEAASMAAAFVGDDELARLEDLCARMNACVPGRERWQDYVVANHAFHFTVYAASRSRVLLPIIESLWLQSGPLRNLYGEVGIKDRGGHHETIIAALRTRDAEAARRAMARDIETGVEFFCSVARFPDDGG</sequence>
<dbReference type="Pfam" id="PF00392">
    <property type="entry name" value="GntR"/>
    <property type="match status" value="1"/>
</dbReference>
<keyword evidence="1" id="KW-0805">Transcription regulation</keyword>
<name>A0AAP4D5L1_9PROT</name>
<dbReference type="InterPro" id="IPR000524">
    <property type="entry name" value="Tscrpt_reg_HTH_GntR"/>
</dbReference>
<reference evidence="5 6" key="1">
    <citation type="submission" date="2023-03" db="EMBL/GenBank/DDBJ databases">
        <title>YIM 152171 draft genome.</title>
        <authorList>
            <person name="Yang Z."/>
        </authorList>
    </citation>
    <scope>NUCLEOTIDE SEQUENCE [LARGE SCALE GENOMIC DNA]</scope>
    <source>
        <strain evidence="5 6">YIM 152171</strain>
    </source>
</reference>
<evidence type="ECO:0000313" key="5">
    <source>
        <dbReference type="EMBL" id="MDF1586972.1"/>
    </source>
</evidence>
<evidence type="ECO:0000259" key="4">
    <source>
        <dbReference type="PROSITE" id="PS50949"/>
    </source>
</evidence>
<dbReference type="CDD" id="cd07377">
    <property type="entry name" value="WHTH_GntR"/>
    <property type="match status" value="1"/>
</dbReference>
<proteinExistence type="predicted"/>
<dbReference type="PROSITE" id="PS50949">
    <property type="entry name" value="HTH_GNTR"/>
    <property type="match status" value="1"/>
</dbReference>
<dbReference type="Gene3D" id="1.20.120.530">
    <property type="entry name" value="GntR ligand-binding domain-like"/>
    <property type="match status" value="1"/>
</dbReference>